<accession>A0A9X5CMU3</accession>
<proteinExistence type="inferred from homology"/>
<sequence length="162" mass="17577">MSAGLPHFRYHPDPVATGSVRASADRCVCCERHRGWIYTATFYTEHDMDGPFCPWCIADGSAAERFEGDFTDCYGLDDVSMDVVHEVTRRTPGFHGWQQPHWLTHCGDAAALVGEVGHAELARHPEALAQLGDFATHLGGDAAAVLFRCTVCGSHLACADAS</sequence>
<gene>
    <name evidence="2" type="ORF">G3I18_15225</name>
</gene>
<protein>
    <submittedName>
        <fullName evidence="2">CbrC family protein</fullName>
    </submittedName>
</protein>
<dbReference type="InterPro" id="IPR005363">
    <property type="entry name" value="UPF0167"/>
</dbReference>
<reference evidence="2 3" key="1">
    <citation type="submission" date="2020-01" db="EMBL/GenBank/DDBJ databases">
        <title>Insect and environment-associated Actinomycetes.</title>
        <authorList>
            <person name="Currrie C."/>
            <person name="Chevrette M."/>
            <person name="Carlson C."/>
            <person name="Stubbendieck R."/>
            <person name="Wendt-Pienkowski E."/>
        </authorList>
    </citation>
    <scope>NUCLEOTIDE SEQUENCE [LARGE SCALE GENOMIC DNA]</scope>
    <source>
        <strain evidence="2 3">SID8189</strain>
    </source>
</reference>
<dbReference type="AlphaFoldDB" id="A0A9X5CMU3"/>
<keyword evidence="3" id="KW-1185">Reference proteome</keyword>
<dbReference type="RefSeq" id="WP_163089098.1">
    <property type="nucleotide sequence ID" value="NZ_JAAGNA010000535.1"/>
</dbReference>
<comment type="similarity">
    <text evidence="1">Belongs to the UPF0167 family.</text>
</comment>
<evidence type="ECO:0000313" key="2">
    <source>
        <dbReference type="EMBL" id="NEC49921.1"/>
    </source>
</evidence>
<comment type="caution">
    <text evidence="2">The sequence shown here is derived from an EMBL/GenBank/DDBJ whole genome shotgun (WGS) entry which is preliminary data.</text>
</comment>
<dbReference type="EMBL" id="JAAGNA010000535">
    <property type="protein sequence ID" value="NEC49921.1"/>
    <property type="molecule type" value="Genomic_DNA"/>
</dbReference>
<name>A0A9X5CMU3_9ACTN</name>
<organism evidence="2 3">
    <name type="scientific">Actinospica acidiphila</name>
    <dbReference type="NCBI Taxonomy" id="304899"/>
    <lineage>
        <taxon>Bacteria</taxon>
        <taxon>Bacillati</taxon>
        <taxon>Actinomycetota</taxon>
        <taxon>Actinomycetes</taxon>
        <taxon>Catenulisporales</taxon>
        <taxon>Actinospicaceae</taxon>
        <taxon>Actinospica</taxon>
    </lineage>
</organism>
<dbReference type="Pfam" id="PF03691">
    <property type="entry name" value="UPF0167"/>
    <property type="match status" value="1"/>
</dbReference>
<evidence type="ECO:0000313" key="3">
    <source>
        <dbReference type="Proteomes" id="UP000471745"/>
    </source>
</evidence>
<dbReference type="Proteomes" id="UP000471745">
    <property type="component" value="Unassembled WGS sequence"/>
</dbReference>
<evidence type="ECO:0000256" key="1">
    <source>
        <dbReference type="ARBA" id="ARBA00008525"/>
    </source>
</evidence>